<evidence type="ECO:0000313" key="2">
    <source>
        <dbReference type="Proteomes" id="UP001195965"/>
    </source>
</evidence>
<name>A0ACD5HJC1_9PROT</name>
<evidence type="ECO:0000313" key="1">
    <source>
        <dbReference type="EMBL" id="XRI74950.1"/>
    </source>
</evidence>
<keyword evidence="2" id="KW-1185">Reference proteome</keyword>
<dbReference type="Proteomes" id="UP001195965">
    <property type="component" value="Chromosome"/>
</dbReference>
<reference evidence="1 2" key="1">
    <citation type="journal article" date="2021" name="ISME J.">
        <title>Genomic evolution of the class Acidithiobacillia: deep-branching Proteobacteria living in extreme acidic conditions.</title>
        <authorList>
            <person name="Moya-Beltran A."/>
            <person name="Beard S."/>
            <person name="Rojas-Villalobos C."/>
            <person name="Issotta F."/>
            <person name="Gallardo Y."/>
            <person name="Ulloa R."/>
            <person name="Giaveno A."/>
            <person name="Degli Esposti M."/>
            <person name="Johnson D.B."/>
            <person name="Quatrini R."/>
        </authorList>
    </citation>
    <scope>NUCLEOTIDE SEQUENCE [LARGE SCALE GENOMIC DNA]</scope>
    <source>
        <strain evidence="1 2">GG1-14</strain>
    </source>
</reference>
<sequence>MNHKMTLEALETTQKFAEFRQQAVTRIETVLQDLLPDEHILPARLHAAMRYSTLGGGKRIRPLLVYASGLCLGIAPEQLDRPAAALEMIHAYSLVHDDLPAMDNDDLRRGLPTCHKAYDEATAILVGDGLQAQAFVVLSEPGWGIEPEWQIRMLTALAQAAGSRGMVGGQAIDLAAVGHELALPALEQMHLHKTGMLIRCAIQLSLCAAGVTETSEQGALLLQYADRVGLAFQVQDDILDEIGDLQQTGKALQGADRSRNKPSFVTLLGLKEAQNYAHRLLEEALTALHGWQHEADHLRALARLIVERNK</sequence>
<proteinExistence type="predicted"/>
<protein>
    <submittedName>
        <fullName evidence="1">Polyprenyl synthetase family protein</fullName>
    </submittedName>
</protein>
<organism evidence="1 2">
    <name type="scientific">Acidithiobacillus montserratensis</name>
    <dbReference type="NCBI Taxonomy" id="2729135"/>
    <lineage>
        <taxon>Bacteria</taxon>
        <taxon>Pseudomonadati</taxon>
        <taxon>Pseudomonadota</taxon>
        <taxon>Acidithiobacillia</taxon>
        <taxon>Acidithiobacillales</taxon>
        <taxon>Acidithiobacillaceae</taxon>
        <taxon>Acidithiobacillus</taxon>
    </lineage>
</organism>
<gene>
    <name evidence="1" type="ORF">HHS34_007070</name>
</gene>
<accession>A0ACD5HJC1</accession>
<dbReference type="EMBL" id="CP127526">
    <property type="protein sequence ID" value="XRI74950.1"/>
    <property type="molecule type" value="Genomic_DNA"/>
</dbReference>